<keyword evidence="3" id="KW-1185">Reference proteome</keyword>
<organism evidence="2 3">
    <name type="scientific">Citrus x changshan-huyou</name>
    <dbReference type="NCBI Taxonomy" id="2935761"/>
    <lineage>
        <taxon>Eukaryota</taxon>
        <taxon>Viridiplantae</taxon>
        <taxon>Streptophyta</taxon>
        <taxon>Embryophyta</taxon>
        <taxon>Tracheophyta</taxon>
        <taxon>Spermatophyta</taxon>
        <taxon>Magnoliopsida</taxon>
        <taxon>eudicotyledons</taxon>
        <taxon>Gunneridae</taxon>
        <taxon>Pentapetalae</taxon>
        <taxon>rosids</taxon>
        <taxon>malvids</taxon>
        <taxon>Sapindales</taxon>
        <taxon>Rutaceae</taxon>
        <taxon>Aurantioideae</taxon>
        <taxon>Citrus</taxon>
    </lineage>
</organism>
<evidence type="ECO:0000313" key="2">
    <source>
        <dbReference type="EMBL" id="KAK9177525.1"/>
    </source>
</evidence>
<dbReference type="Proteomes" id="UP001428341">
    <property type="component" value="Unassembled WGS sequence"/>
</dbReference>
<protein>
    <recommendedName>
        <fullName evidence="1">DUF8039 domain-containing protein</fullName>
    </recommendedName>
</protein>
<comment type="caution">
    <text evidence="2">The sequence shown here is derived from an EMBL/GenBank/DDBJ whole genome shotgun (WGS) entry which is preliminary data.</text>
</comment>
<dbReference type="PANTHER" id="PTHR33018">
    <property type="entry name" value="OS10G0338966 PROTEIN-RELATED"/>
    <property type="match status" value="1"/>
</dbReference>
<evidence type="ECO:0000259" key="1">
    <source>
        <dbReference type="Pfam" id="PF26133"/>
    </source>
</evidence>
<accession>A0AAP0LM89</accession>
<sequence>MDGDKVEVIFNSKGQPIGEGSISLSSFLGREHVPYTISYWRKLPLNLKEVLWECIKKRYKLDGQWQRAYVFQEMAGLWRASKSRLVQKILKERSEGFKKIRKKQIPQTTGRRGLARMTEDMSHFHETEASRNPPKTPLTSPMSVKAIPNITKCKMLDLEGSDTVVAEGRWSSSDPNALVHHIPLGSNAVRVWVDIARQPLKFLWKVTPYMTTIEESVGSTIAWPADRVIICDFGGIGVVERDSVEIVADDGLRFCSMVLAIGEKFG</sequence>
<reference evidence="2 3" key="1">
    <citation type="submission" date="2024-05" db="EMBL/GenBank/DDBJ databases">
        <title>Haplotype-resolved chromosome-level genome assembly of Huyou (Citrus changshanensis).</title>
        <authorList>
            <person name="Miao C."/>
            <person name="Chen W."/>
            <person name="Wu Y."/>
            <person name="Wang L."/>
            <person name="Zhao S."/>
            <person name="Grierson D."/>
            <person name="Xu C."/>
            <person name="Chen K."/>
        </authorList>
    </citation>
    <scope>NUCLEOTIDE SEQUENCE [LARGE SCALE GENOMIC DNA]</scope>
    <source>
        <strain evidence="2">01-14</strain>
        <tissue evidence="2">Leaf</tissue>
    </source>
</reference>
<feature type="domain" description="DUF8039" evidence="1">
    <location>
        <begin position="143"/>
        <end position="230"/>
    </location>
</feature>
<evidence type="ECO:0000313" key="3">
    <source>
        <dbReference type="Proteomes" id="UP001428341"/>
    </source>
</evidence>
<dbReference type="Pfam" id="PF26133">
    <property type="entry name" value="DUF8039"/>
    <property type="match status" value="1"/>
</dbReference>
<name>A0AAP0LM89_9ROSI</name>
<gene>
    <name evidence="2" type="ORF">WN944_029548</name>
</gene>
<dbReference type="EMBL" id="JBCGBO010000025">
    <property type="protein sequence ID" value="KAK9177525.1"/>
    <property type="molecule type" value="Genomic_DNA"/>
</dbReference>
<dbReference type="InterPro" id="IPR058352">
    <property type="entry name" value="DUF8039"/>
</dbReference>
<proteinExistence type="predicted"/>
<dbReference type="PANTHER" id="PTHR33018:SF34">
    <property type="entry name" value="OS02G0472350 PROTEIN"/>
    <property type="match status" value="1"/>
</dbReference>
<dbReference type="AlphaFoldDB" id="A0AAP0LM89"/>